<accession>A0A0E9UX82</accession>
<reference evidence="1" key="1">
    <citation type="submission" date="2014-11" db="EMBL/GenBank/DDBJ databases">
        <authorList>
            <person name="Amaro Gonzalez C."/>
        </authorList>
    </citation>
    <scope>NUCLEOTIDE SEQUENCE</scope>
</reference>
<evidence type="ECO:0000313" key="1">
    <source>
        <dbReference type="EMBL" id="JAH70489.1"/>
    </source>
</evidence>
<protein>
    <submittedName>
        <fullName evidence="1">Uncharacterized protein</fullName>
    </submittedName>
</protein>
<reference evidence="1" key="2">
    <citation type="journal article" date="2015" name="Fish Shellfish Immunol.">
        <title>Early steps in the European eel (Anguilla anguilla)-Vibrio vulnificus interaction in the gills: Role of the RtxA13 toxin.</title>
        <authorList>
            <person name="Callol A."/>
            <person name="Pajuelo D."/>
            <person name="Ebbesson L."/>
            <person name="Teles M."/>
            <person name="MacKenzie S."/>
            <person name="Amaro C."/>
        </authorList>
    </citation>
    <scope>NUCLEOTIDE SEQUENCE</scope>
</reference>
<organism evidence="1">
    <name type="scientific">Anguilla anguilla</name>
    <name type="common">European freshwater eel</name>
    <name type="synonym">Muraena anguilla</name>
    <dbReference type="NCBI Taxonomy" id="7936"/>
    <lineage>
        <taxon>Eukaryota</taxon>
        <taxon>Metazoa</taxon>
        <taxon>Chordata</taxon>
        <taxon>Craniata</taxon>
        <taxon>Vertebrata</taxon>
        <taxon>Euteleostomi</taxon>
        <taxon>Actinopterygii</taxon>
        <taxon>Neopterygii</taxon>
        <taxon>Teleostei</taxon>
        <taxon>Anguilliformes</taxon>
        <taxon>Anguillidae</taxon>
        <taxon>Anguilla</taxon>
    </lineage>
</organism>
<proteinExistence type="predicted"/>
<dbReference type="AlphaFoldDB" id="A0A0E9UX82"/>
<sequence length="52" mass="6270">MCKVVFSILWRKRKGQTPCGKHWETQKKKRIQPQRRKATSLLVSLTYLQRLN</sequence>
<dbReference type="EMBL" id="GBXM01038088">
    <property type="protein sequence ID" value="JAH70489.1"/>
    <property type="molecule type" value="Transcribed_RNA"/>
</dbReference>
<name>A0A0E9UX82_ANGAN</name>